<dbReference type="GO" id="GO:0042162">
    <property type="term" value="F:telomeric DNA binding"/>
    <property type="evidence" value="ECO:0007669"/>
    <property type="project" value="TreeGrafter"/>
</dbReference>
<gene>
    <name evidence="3" type="ORF">BSTOLATCC_MIC48049</name>
</gene>
<dbReference type="PANTHER" id="PTHR15830">
    <property type="entry name" value="TELOMERE LENGTH REGULATION PROTEIN TEL2 FAMILY MEMBER"/>
    <property type="match status" value="1"/>
</dbReference>
<evidence type="ECO:0000313" key="3">
    <source>
        <dbReference type="EMBL" id="CAG9329223.1"/>
    </source>
</evidence>
<dbReference type="InterPro" id="IPR038528">
    <property type="entry name" value="TEL2_C_sf"/>
</dbReference>
<accession>A0AAU9JT93</accession>
<dbReference type="PANTHER" id="PTHR15830:SF10">
    <property type="entry name" value="TELOMERE LENGTH REGULATION PROTEIN TEL2 HOMOLOG"/>
    <property type="match status" value="1"/>
</dbReference>
<dbReference type="GO" id="GO:0051879">
    <property type="term" value="F:Hsp90 protein binding"/>
    <property type="evidence" value="ECO:0007669"/>
    <property type="project" value="TreeGrafter"/>
</dbReference>
<evidence type="ECO:0000313" key="4">
    <source>
        <dbReference type="Proteomes" id="UP001162131"/>
    </source>
</evidence>
<reference evidence="3" key="1">
    <citation type="submission" date="2021-09" db="EMBL/GenBank/DDBJ databases">
        <authorList>
            <consortium name="AG Swart"/>
            <person name="Singh M."/>
            <person name="Singh A."/>
            <person name="Seah K."/>
            <person name="Emmerich C."/>
        </authorList>
    </citation>
    <scope>NUCLEOTIDE SEQUENCE</scope>
    <source>
        <strain evidence="3">ATCC30299</strain>
    </source>
</reference>
<dbReference type="EMBL" id="CAJZBQ010000047">
    <property type="protein sequence ID" value="CAG9329223.1"/>
    <property type="molecule type" value="Genomic_DNA"/>
</dbReference>
<protein>
    <recommendedName>
        <fullName evidence="2">Telomere length regulation protein conserved domain-containing protein</fullName>
    </recommendedName>
</protein>
<sequence>MSAVEKLIEQIEEISNSEVSDIAISTFICENLPSLLSDISIGWNNLLNILVSLPDRIANKFKHNLLHAETYFCDLCCALFKQDLESSEVLFSKTLEIIDKILLRRKPLPVVKALQKSSPTKTIIELLSSLKVISPLLICIFKEMPLAEIYNYFPTFTPTFAVFFTSQLPFKAVCSTYEDSVKLSALLDHYSLSDNCLINASQEWSKESLLKESNLSTNYFLTLLIYHNIHAALPAPIANYIFSGVQIRLSSTNIKIRNSGLLIASAVSQIMHPESPSIKFSLEDFLAENKIDFGSSDSEKEDEEEEITRDSPMYLEDLIQGLRSEQKDRNVAAINAAEELIGADLDELDLVYESLADVLFKCPNQFNLKDFEEKRLKALISLTFLKPKEMCDILISRLNSENKSAGSDILVYDVIRESANKLANPPTKKPQIYHSEKSEKLTPAQQIIKERLKLKTKRYHKTIHKPSIDHPNLFFPHFQYFSSGIIKSINNKTNPSVLSKAIYTLSEIIECTGPSCTVDIAAQCVYMIRSIVKPNIISEKREVVDSCFLLLVEICEKLQNGVETLGNFPTFVNDIEELIHIIAAAPAEFQETATKCLIDLATLQAYSN</sequence>
<dbReference type="InterPro" id="IPR019337">
    <property type="entry name" value="Telomere_length_regulation_dom"/>
</dbReference>
<name>A0AAU9JT93_9CILI</name>
<dbReference type="Proteomes" id="UP001162131">
    <property type="component" value="Unassembled WGS sequence"/>
</dbReference>
<evidence type="ECO:0000259" key="2">
    <source>
        <dbReference type="Pfam" id="PF10193"/>
    </source>
</evidence>
<dbReference type="AlphaFoldDB" id="A0AAU9JT93"/>
<dbReference type="GO" id="GO:0051083">
    <property type="term" value="P:'de novo' cotranslational protein folding"/>
    <property type="evidence" value="ECO:0007669"/>
    <property type="project" value="TreeGrafter"/>
</dbReference>
<comment type="similarity">
    <text evidence="1">Belongs to the TEL2 family.</text>
</comment>
<dbReference type="SUPFAM" id="SSF48371">
    <property type="entry name" value="ARM repeat"/>
    <property type="match status" value="1"/>
</dbReference>
<dbReference type="InterPro" id="IPR016024">
    <property type="entry name" value="ARM-type_fold"/>
</dbReference>
<organism evidence="3 4">
    <name type="scientific">Blepharisma stoltei</name>
    <dbReference type="NCBI Taxonomy" id="1481888"/>
    <lineage>
        <taxon>Eukaryota</taxon>
        <taxon>Sar</taxon>
        <taxon>Alveolata</taxon>
        <taxon>Ciliophora</taxon>
        <taxon>Postciliodesmatophora</taxon>
        <taxon>Heterotrichea</taxon>
        <taxon>Heterotrichida</taxon>
        <taxon>Blepharismidae</taxon>
        <taxon>Blepharisma</taxon>
    </lineage>
</organism>
<dbReference type="Gene3D" id="1.25.40.720">
    <property type="entry name" value="Telomere length regulation protein 2, C-terminal domain"/>
    <property type="match status" value="1"/>
</dbReference>
<comment type="caution">
    <text evidence="3">The sequence shown here is derived from an EMBL/GenBank/DDBJ whole genome shotgun (WGS) entry which is preliminary data.</text>
</comment>
<dbReference type="InterPro" id="IPR051970">
    <property type="entry name" value="TEL2_Regulation"/>
</dbReference>
<dbReference type="GO" id="GO:0005829">
    <property type="term" value="C:cytosol"/>
    <property type="evidence" value="ECO:0007669"/>
    <property type="project" value="TreeGrafter"/>
</dbReference>
<evidence type="ECO:0000256" key="1">
    <source>
        <dbReference type="ARBA" id="ARBA00006133"/>
    </source>
</evidence>
<proteinExistence type="inferred from homology"/>
<keyword evidence="4" id="KW-1185">Reference proteome</keyword>
<dbReference type="Pfam" id="PF10193">
    <property type="entry name" value="Telomere_reg-2"/>
    <property type="match status" value="1"/>
</dbReference>
<feature type="domain" description="Telomere length regulation protein conserved" evidence="2">
    <location>
        <begin position="312"/>
        <end position="419"/>
    </location>
</feature>